<sequence>MLAVACIPGRRAASKDELRPSDHCIFSRWSPVPGGTCSRGSEKGFDGTLTADAKIFINMARLECQSHKLSVEDPVTVEYITRFISSIKQMEHPDSTKRTRQEHNMHGRPTPLGDRRESGNSSKKQNMESDEEIINFLR</sequence>
<evidence type="ECO:0000256" key="1">
    <source>
        <dbReference type="SAM" id="MobiDB-lite"/>
    </source>
</evidence>
<dbReference type="SUPFAM" id="SSF56235">
    <property type="entry name" value="N-terminal nucleophile aminohydrolases (Ntn hydrolases)"/>
    <property type="match status" value="1"/>
</dbReference>
<dbReference type="GO" id="GO:0051603">
    <property type="term" value="P:proteolysis involved in protein catabolic process"/>
    <property type="evidence" value="ECO:0007669"/>
    <property type="project" value="InterPro"/>
</dbReference>
<keyword evidence="3" id="KW-1185">Reference proteome</keyword>
<feature type="region of interest" description="Disordered" evidence="1">
    <location>
        <begin position="88"/>
        <end position="138"/>
    </location>
</feature>
<dbReference type="InterPro" id="IPR001353">
    <property type="entry name" value="Proteasome_sua/b"/>
</dbReference>
<dbReference type="Pfam" id="PF00227">
    <property type="entry name" value="Proteasome"/>
    <property type="match status" value="1"/>
</dbReference>
<dbReference type="EMBL" id="JAINUG010000032">
    <property type="protein sequence ID" value="KAJ8409014.1"/>
    <property type="molecule type" value="Genomic_DNA"/>
</dbReference>
<feature type="compositionally biased region" description="Acidic residues" evidence="1">
    <location>
        <begin position="128"/>
        <end position="138"/>
    </location>
</feature>
<evidence type="ECO:0000313" key="2">
    <source>
        <dbReference type="EMBL" id="KAJ8409014.1"/>
    </source>
</evidence>
<dbReference type="Proteomes" id="UP001221898">
    <property type="component" value="Unassembled WGS sequence"/>
</dbReference>
<dbReference type="AlphaFoldDB" id="A0AAD7SUF0"/>
<name>A0AAD7SUF0_9TELE</name>
<dbReference type="GO" id="GO:0005839">
    <property type="term" value="C:proteasome core complex"/>
    <property type="evidence" value="ECO:0007669"/>
    <property type="project" value="InterPro"/>
</dbReference>
<organism evidence="2 3">
    <name type="scientific">Aldrovandia affinis</name>
    <dbReference type="NCBI Taxonomy" id="143900"/>
    <lineage>
        <taxon>Eukaryota</taxon>
        <taxon>Metazoa</taxon>
        <taxon>Chordata</taxon>
        <taxon>Craniata</taxon>
        <taxon>Vertebrata</taxon>
        <taxon>Euteleostomi</taxon>
        <taxon>Actinopterygii</taxon>
        <taxon>Neopterygii</taxon>
        <taxon>Teleostei</taxon>
        <taxon>Notacanthiformes</taxon>
        <taxon>Halosauridae</taxon>
        <taxon>Aldrovandia</taxon>
    </lineage>
</organism>
<gene>
    <name evidence="2" type="ORF">AAFF_G00240350</name>
</gene>
<feature type="compositionally biased region" description="Basic and acidic residues" evidence="1">
    <location>
        <begin position="89"/>
        <end position="105"/>
    </location>
</feature>
<proteinExistence type="predicted"/>
<reference evidence="2" key="1">
    <citation type="journal article" date="2023" name="Science">
        <title>Genome structures resolve the early diversification of teleost fishes.</title>
        <authorList>
            <person name="Parey E."/>
            <person name="Louis A."/>
            <person name="Montfort J."/>
            <person name="Bouchez O."/>
            <person name="Roques C."/>
            <person name="Iampietro C."/>
            <person name="Lluch J."/>
            <person name="Castinel A."/>
            <person name="Donnadieu C."/>
            <person name="Desvignes T."/>
            <person name="Floi Bucao C."/>
            <person name="Jouanno E."/>
            <person name="Wen M."/>
            <person name="Mejri S."/>
            <person name="Dirks R."/>
            <person name="Jansen H."/>
            <person name="Henkel C."/>
            <person name="Chen W.J."/>
            <person name="Zahm M."/>
            <person name="Cabau C."/>
            <person name="Klopp C."/>
            <person name="Thompson A.W."/>
            <person name="Robinson-Rechavi M."/>
            <person name="Braasch I."/>
            <person name="Lecointre G."/>
            <person name="Bobe J."/>
            <person name="Postlethwait J.H."/>
            <person name="Berthelot C."/>
            <person name="Roest Crollius H."/>
            <person name="Guiguen Y."/>
        </authorList>
    </citation>
    <scope>NUCLEOTIDE SEQUENCE</scope>
    <source>
        <strain evidence="2">NC1722</strain>
    </source>
</reference>
<dbReference type="InterPro" id="IPR029055">
    <property type="entry name" value="Ntn_hydrolases_N"/>
</dbReference>
<dbReference type="Gene3D" id="3.60.20.10">
    <property type="entry name" value="Glutamine Phosphoribosylpyrophosphate, subunit 1, domain 1"/>
    <property type="match status" value="1"/>
</dbReference>
<protein>
    <submittedName>
        <fullName evidence="2">Uncharacterized protein</fullName>
    </submittedName>
</protein>
<accession>A0AAD7SUF0</accession>
<evidence type="ECO:0000313" key="3">
    <source>
        <dbReference type="Proteomes" id="UP001221898"/>
    </source>
</evidence>
<comment type="caution">
    <text evidence="2">The sequence shown here is derived from an EMBL/GenBank/DDBJ whole genome shotgun (WGS) entry which is preliminary data.</text>
</comment>